<dbReference type="CDD" id="cd04949">
    <property type="entry name" value="GT4_GtfA-like"/>
    <property type="match status" value="1"/>
</dbReference>
<evidence type="ECO:0000256" key="10">
    <source>
        <dbReference type="ARBA" id="ARBA00052053"/>
    </source>
</evidence>
<evidence type="ECO:0000256" key="9">
    <source>
        <dbReference type="ARBA" id="ARBA00023136"/>
    </source>
</evidence>
<dbReference type="Pfam" id="PF00534">
    <property type="entry name" value="Glycos_transf_1"/>
    <property type="match status" value="1"/>
</dbReference>
<dbReference type="Pfam" id="PF22145">
    <property type="entry name" value="GtfA_EBD"/>
    <property type="match status" value="1"/>
</dbReference>
<keyword evidence="8 11" id="KW-0547">Nucleotide-binding</keyword>
<dbReference type="Gene3D" id="3.40.50.2000">
    <property type="entry name" value="Glycogen Phosphorylase B"/>
    <property type="match status" value="2"/>
</dbReference>
<feature type="domain" description="Glycosyl transferase family 1" evidence="12">
    <location>
        <begin position="317"/>
        <end position="454"/>
    </location>
</feature>
<dbReference type="InterPro" id="IPR001296">
    <property type="entry name" value="Glyco_trans_1"/>
</dbReference>
<dbReference type="Proteomes" id="UP000015176">
    <property type="component" value="Unassembled WGS sequence"/>
</dbReference>
<comment type="subunit">
    <text evidence="11">Forms a heterotetramer with 2 subunits each of GtfA and GtfB. Part of the accessory SecA2/SecY2 protein translocation apparatus.</text>
</comment>
<evidence type="ECO:0000256" key="7">
    <source>
        <dbReference type="ARBA" id="ARBA00022679"/>
    </source>
</evidence>
<sequence>MVVYNLNRGIGWASSGVEYAQAYRSEVFRKLGVEAKFIFTDMFQNENIEHLTRNIGFEDNEIIWLYTFFTDLTIAATSYSLQQLKESFSLPIDRTEKNGKIISFFFKGSSIVVTVMLNDESSNIVQRVEYLMGGKLVRKDYYSYTKMFSEYYAPEDTGPCLYQRTFYNEDGSVAYEENVDGENSIFKFKETILYSKEELVGYMLEKLQLTNSDLILLDRSTGIGQAVLRNKGNAKVAVVVHAEHYNISATDETTILWNNYYDYQFSNADSIDAFITSTETQTKTLIDQFKKYLNIEPVVYTIPVGSLSKLQRKEWHERKAFSLLTCSRLASEKHIDWLINAVVEANKVIPELTFDIYGEGGERQKLQEIIAKNKANNYIRLMGHKNLSSVYKDYQVYLSGSTSEGFGLTLMEAIGSGLPIICLDVPYGNQTFIENNLNGYLIPRETPDNPQQISTAFAQYIVALFNSKDICKKHEYSYRIASRFLNDKIIENWSFFLRRLLNDYTI</sequence>
<evidence type="ECO:0000259" key="12">
    <source>
        <dbReference type="Pfam" id="PF00534"/>
    </source>
</evidence>
<keyword evidence="6 11" id="KW-0328">Glycosyltransferase</keyword>
<protein>
    <recommendedName>
        <fullName evidence="11">UDP-N-acetylglucosamine--peptide N-acetylglucosaminyltransferase GtfA subunit</fullName>
        <ecNumber evidence="11">2.4.1.-</ecNumber>
    </recommendedName>
    <alternativeName>
        <fullName evidence="11">Glycosyltransferase GtfA</fullName>
    </alternativeName>
</protein>
<dbReference type="PANTHER" id="PTHR12526">
    <property type="entry name" value="GLYCOSYLTRANSFERASE"/>
    <property type="match status" value="1"/>
</dbReference>
<dbReference type="GO" id="GO:0005737">
    <property type="term" value="C:cytoplasm"/>
    <property type="evidence" value="ECO:0007669"/>
    <property type="project" value="UniProtKB-SubCell"/>
</dbReference>
<evidence type="ECO:0000313" key="15">
    <source>
        <dbReference type="Proteomes" id="UP000015176"/>
    </source>
</evidence>
<dbReference type="GO" id="GO:0000166">
    <property type="term" value="F:nucleotide binding"/>
    <property type="evidence" value="ECO:0007669"/>
    <property type="project" value="UniProtKB-KW"/>
</dbReference>
<dbReference type="EMBL" id="ALSF01000082">
    <property type="protein sequence ID" value="EPU38218.1"/>
    <property type="molecule type" value="Genomic_DNA"/>
</dbReference>
<evidence type="ECO:0000256" key="6">
    <source>
        <dbReference type="ARBA" id="ARBA00022676"/>
    </source>
</evidence>
<dbReference type="HAMAP" id="MF_01472">
    <property type="entry name" value="GtfA"/>
    <property type="match status" value="1"/>
</dbReference>
<evidence type="ECO:0000256" key="11">
    <source>
        <dbReference type="HAMAP-Rule" id="MF_01472"/>
    </source>
</evidence>
<keyword evidence="7 11" id="KW-0808">Transferase</keyword>
<evidence type="ECO:0000256" key="1">
    <source>
        <dbReference type="ARBA" id="ARBA00004202"/>
    </source>
</evidence>
<accession>A0AAD2WU87</accession>
<dbReference type="FunFam" id="3.40.50.2000:FF:000209">
    <property type="entry name" value="UDP-N-acetylglucosamine--peptide N-acetylglucosaminyltransferase GtfA subunit"/>
    <property type="match status" value="1"/>
</dbReference>
<feature type="binding site" evidence="11">
    <location>
        <begin position="384"/>
        <end position="385"/>
    </location>
    <ligand>
        <name>UDP</name>
        <dbReference type="ChEBI" id="CHEBI:58223"/>
    </ligand>
</feature>
<comment type="function">
    <text evidence="11">Required for polymorphic O-glycosylation of the serine-rich repeat protein in this bacteria. Catalyzes the first step in glycosylation by transferring N-acetylglucosamine from UDP-GlcNAc to serine residues in the substrate protein. Part of the accessory SecA2/SecY2 system specifically required to export serine-rich repeat cell wall proteins usually encoded upstream in the same operon.</text>
</comment>
<proteinExistence type="inferred from homology"/>
<dbReference type="NCBIfam" id="TIGR02918">
    <property type="entry name" value="accessory Sec system glycosyltransferase GtfA"/>
    <property type="match status" value="1"/>
</dbReference>
<keyword evidence="5 11" id="KW-0963">Cytoplasm</keyword>
<dbReference type="InterPro" id="IPR054396">
    <property type="entry name" value="GtfA_EBD"/>
</dbReference>
<evidence type="ECO:0000256" key="5">
    <source>
        <dbReference type="ARBA" id="ARBA00022490"/>
    </source>
</evidence>
<dbReference type="FunFam" id="3.40.50.2000:FF:000196">
    <property type="entry name" value="UDP-N-acetylglucosamine--peptide N-acetylglucosaminyltransferase GtfA subunit"/>
    <property type="match status" value="1"/>
</dbReference>
<evidence type="ECO:0000256" key="4">
    <source>
        <dbReference type="ARBA" id="ARBA00022475"/>
    </source>
</evidence>
<comment type="catalytic activity">
    <reaction evidence="10 11">
        <text>L-seryl-[protein] + UDP-N-acetyl-alpha-D-glucosamine = 3-O-[N-acetyl-alpha-D-glucosaminyl]-L-seryl-[protein] + UDP + H(+)</text>
        <dbReference type="Rhea" id="RHEA:59872"/>
        <dbReference type="Rhea" id="RHEA-COMP:9863"/>
        <dbReference type="Rhea" id="RHEA-COMP:15471"/>
        <dbReference type="ChEBI" id="CHEBI:15378"/>
        <dbReference type="ChEBI" id="CHEBI:29999"/>
        <dbReference type="ChEBI" id="CHEBI:57705"/>
        <dbReference type="ChEBI" id="CHEBI:58223"/>
        <dbReference type="ChEBI" id="CHEBI:143279"/>
    </reaction>
</comment>
<dbReference type="GO" id="GO:0005886">
    <property type="term" value="C:plasma membrane"/>
    <property type="evidence" value="ECO:0007669"/>
    <property type="project" value="UniProtKB-SubCell"/>
</dbReference>
<gene>
    <name evidence="11" type="primary">gtfA</name>
    <name evidence="14" type="ORF">SAG0164_01375</name>
</gene>
<evidence type="ECO:0000256" key="3">
    <source>
        <dbReference type="ARBA" id="ARBA00009481"/>
    </source>
</evidence>
<dbReference type="EC" id="2.4.1.-" evidence="11"/>
<feature type="binding site" evidence="11">
    <location>
        <begin position="404"/>
        <end position="407"/>
    </location>
    <ligand>
        <name>N-acetyl-D-glucosamine</name>
        <dbReference type="ChEBI" id="CHEBI:506227"/>
    </ligand>
</feature>
<dbReference type="InterPro" id="IPR014267">
    <property type="entry name" value="GtfA"/>
</dbReference>
<organism evidence="14 15">
    <name type="scientific">Streptococcus agalactiae MRI Z1-216</name>
    <dbReference type="NCBI Taxonomy" id="1154879"/>
    <lineage>
        <taxon>Bacteria</taxon>
        <taxon>Bacillati</taxon>
        <taxon>Bacillota</taxon>
        <taxon>Bacilli</taxon>
        <taxon>Lactobacillales</taxon>
        <taxon>Streptococcaceae</taxon>
        <taxon>Streptococcus</taxon>
    </lineage>
</organism>
<dbReference type="AlphaFoldDB" id="A0AAD2WU87"/>
<dbReference type="RefSeq" id="WP_000262051.1">
    <property type="nucleotide sequence ID" value="NZ_ALSF01000082.1"/>
</dbReference>
<comment type="pathway">
    <text evidence="2 11">Protein modification; protein glycosylation.</text>
</comment>
<reference evidence="14 15" key="1">
    <citation type="submission" date="2012-07" db="EMBL/GenBank/DDBJ databases">
        <authorList>
            <person name="Moroni P."/>
            <person name="Richards V.P."/>
            <person name="Durkin S.A.S."/>
            <person name="Kim M."/>
            <person name="Pavinski Bitar P.D."/>
            <person name="Stanhope M.J."/>
            <person name="Town C.D."/>
            <person name="Zadoks R.N."/>
            <person name="Venter J.C."/>
        </authorList>
    </citation>
    <scope>NUCLEOTIDE SEQUENCE [LARGE SCALE GENOMIC DNA]</scope>
    <source>
        <strain evidence="14 15">MRI Z1-216</strain>
    </source>
</reference>
<evidence type="ECO:0000259" key="13">
    <source>
        <dbReference type="Pfam" id="PF22145"/>
    </source>
</evidence>
<comment type="caution">
    <text evidence="14">The sequence shown here is derived from an EMBL/GenBank/DDBJ whole genome shotgun (WGS) entry which is preliminary data.</text>
</comment>
<evidence type="ECO:0000313" key="14">
    <source>
        <dbReference type="EMBL" id="EPU38218.1"/>
    </source>
</evidence>
<dbReference type="PANTHER" id="PTHR12526:SF629">
    <property type="entry name" value="TEICHURONIC ACID BIOSYNTHESIS GLYCOSYLTRANSFERASE TUAH-RELATED"/>
    <property type="match status" value="1"/>
</dbReference>
<keyword evidence="9 11" id="KW-0472">Membrane</keyword>
<dbReference type="GO" id="GO:0016757">
    <property type="term" value="F:glycosyltransferase activity"/>
    <property type="evidence" value="ECO:0007669"/>
    <property type="project" value="UniProtKB-UniRule"/>
</dbReference>
<dbReference type="GO" id="GO:0017122">
    <property type="term" value="C:protein N-acetylglucosaminyltransferase complex"/>
    <property type="evidence" value="ECO:0007669"/>
    <property type="project" value="UniProtKB-UniRule"/>
</dbReference>
<evidence type="ECO:0000256" key="2">
    <source>
        <dbReference type="ARBA" id="ARBA00004922"/>
    </source>
</evidence>
<feature type="domain" description="GtfA extended beta-sheet meander" evidence="13">
    <location>
        <begin position="95"/>
        <end position="190"/>
    </location>
</feature>
<name>A0AAD2WU87_STRAG</name>
<dbReference type="SUPFAM" id="SSF53756">
    <property type="entry name" value="UDP-Glycosyltransferase/glycogen phosphorylase"/>
    <property type="match status" value="1"/>
</dbReference>
<comment type="similarity">
    <text evidence="3 11">Belongs to the glycosyltransferase group 1 family. Glycosyltransferase 4 subfamily.</text>
</comment>
<feature type="binding site" evidence="11">
    <location>
        <begin position="16"/>
        <end position="19"/>
    </location>
    <ligand>
        <name>UDP</name>
        <dbReference type="ChEBI" id="CHEBI:58223"/>
    </ligand>
</feature>
<comment type="subcellular location">
    <subcellularLocation>
        <location evidence="1 11">Cell membrane</location>
        <topology evidence="1 11">Peripheral membrane protein</topology>
    </subcellularLocation>
    <subcellularLocation>
        <location evidence="11">Cytoplasm</location>
    </subcellularLocation>
    <text evidence="11">Cell membrane association requires GtfB.</text>
</comment>
<feature type="binding site" evidence="11">
    <location>
        <position position="241"/>
    </location>
    <ligand>
        <name>N-acetyl-D-glucosamine</name>
        <dbReference type="ChEBI" id="CHEBI:506227"/>
    </ligand>
</feature>
<evidence type="ECO:0000256" key="8">
    <source>
        <dbReference type="ARBA" id="ARBA00022741"/>
    </source>
</evidence>
<keyword evidence="4 11" id="KW-1003">Cell membrane</keyword>